<accession>A0A1E5HE44</accession>
<name>A0A1E5HE44_9ENTE</name>
<gene>
    <name evidence="2" type="ORF">BCR24_13860</name>
</gene>
<evidence type="ECO:0000313" key="3">
    <source>
        <dbReference type="Proteomes" id="UP000094469"/>
    </source>
</evidence>
<evidence type="ECO:0000313" key="2">
    <source>
        <dbReference type="EMBL" id="OEG23075.1"/>
    </source>
</evidence>
<keyword evidence="1" id="KW-1133">Transmembrane helix</keyword>
<dbReference type="AlphaFoldDB" id="A0A1E5HE44"/>
<keyword evidence="1" id="KW-0812">Transmembrane</keyword>
<protein>
    <submittedName>
        <fullName evidence="2">Uncharacterized protein</fullName>
    </submittedName>
</protein>
<sequence length="139" mass="16605">MKKIRPQNPIYLILSLLAPWRFMNTYYILKKDKLIISRYYARNNAKEFDKRVEHLELKKLIKFGFPKDLGTTIQEPTIRGRKGTYISQEVQFLFEDKSIVAWNVRPYTKKQIRQLAELIYLKNNIKACDGFQKIVGIKY</sequence>
<comment type="caution">
    <text evidence="2">The sequence shown here is derived from an EMBL/GenBank/DDBJ whole genome shotgun (WGS) entry which is preliminary data.</text>
</comment>
<dbReference type="EMBL" id="MIKC01000008">
    <property type="protein sequence ID" value="OEG23075.1"/>
    <property type="molecule type" value="Genomic_DNA"/>
</dbReference>
<feature type="transmembrane region" description="Helical" evidence="1">
    <location>
        <begin position="12"/>
        <end position="29"/>
    </location>
</feature>
<dbReference type="Proteomes" id="UP000094469">
    <property type="component" value="Unassembled WGS sequence"/>
</dbReference>
<keyword evidence="3" id="KW-1185">Reference proteome</keyword>
<evidence type="ECO:0000256" key="1">
    <source>
        <dbReference type="SAM" id="Phobius"/>
    </source>
</evidence>
<keyword evidence="1" id="KW-0472">Membrane</keyword>
<dbReference type="OrthoDB" id="2184819at2"/>
<reference evidence="3" key="1">
    <citation type="submission" date="2016-09" db="EMBL/GenBank/DDBJ databases">
        <authorList>
            <person name="Gulvik C.A."/>
        </authorList>
    </citation>
    <scope>NUCLEOTIDE SEQUENCE [LARGE SCALE GENOMIC DNA]</scope>
    <source>
        <strain evidence="3">LMG 26676</strain>
    </source>
</reference>
<organism evidence="2 3">
    <name type="scientific">Enterococcus ureilyticus</name>
    <dbReference type="NCBI Taxonomy" id="1131292"/>
    <lineage>
        <taxon>Bacteria</taxon>
        <taxon>Bacillati</taxon>
        <taxon>Bacillota</taxon>
        <taxon>Bacilli</taxon>
        <taxon>Lactobacillales</taxon>
        <taxon>Enterococcaceae</taxon>
        <taxon>Enterococcus</taxon>
    </lineage>
</organism>
<proteinExistence type="predicted"/>
<dbReference type="RefSeq" id="WP_069639583.1">
    <property type="nucleotide sequence ID" value="NZ_JAFBEZ010000016.1"/>
</dbReference>